<proteinExistence type="predicted"/>
<sequence>MFRFVQKYKNLVNKMNFLIKSILIFLSISFSTYSQNNYEFLGAIKLNGNDKTLITYRIVFEENKGVIKGYSVTDLDGAHETKNSISGTYDKKNKMLTFKENDILYTKSKFSESSFCFVNFSGKVKLVNNTSKIEGAFKGLYKNNKKCIDGTVALVGSEKIYNLANKVNKKIQKSKKIDDDVKMKSNPIALLDSLKINKLSRDQNLNVFWESKSAKIEIYDVGQEDGDIINLYHNDKLILENYKIKHDKKIILVSLDFSVDNVFKITAMNEGTIVPNTAKVVLYDNNRSFELFTSFKKNESAFITIIKKEL</sequence>
<dbReference type="STRING" id="416016.SAMN05443547_2099"/>
<name>A0A1M7ZXW6_9FLAO</name>
<evidence type="ECO:0000313" key="1">
    <source>
        <dbReference type="EMBL" id="SHO73729.1"/>
    </source>
</evidence>
<dbReference type="Proteomes" id="UP000184611">
    <property type="component" value="Unassembled WGS sequence"/>
</dbReference>
<evidence type="ECO:0000313" key="2">
    <source>
        <dbReference type="Proteomes" id="UP000184611"/>
    </source>
</evidence>
<accession>A0A1M7ZXW6</accession>
<protein>
    <submittedName>
        <fullName evidence="1">Uncharacterized protein</fullName>
    </submittedName>
</protein>
<dbReference type="AlphaFoldDB" id="A0A1M7ZXW6"/>
<gene>
    <name evidence="1" type="ORF">SAMN05443547_2099</name>
</gene>
<keyword evidence="2" id="KW-1185">Reference proteome</keyword>
<organism evidence="1 2">
    <name type="scientific">Flavobacterium cucumis</name>
    <dbReference type="NCBI Taxonomy" id="416016"/>
    <lineage>
        <taxon>Bacteria</taxon>
        <taxon>Pseudomonadati</taxon>
        <taxon>Bacteroidota</taxon>
        <taxon>Flavobacteriia</taxon>
        <taxon>Flavobacteriales</taxon>
        <taxon>Flavobacteriaceae</taxon>
        <taxon>Flavobacterium</taxon>
    </lineage>
</organism>
<dbReference type="EMBL" id="FRYK01000003">
    <property type="protein sequence ID" value="SHO73729.1"/>
    <property type="molecule type" value="Genomic_DNA"/>
</dbReference>
<reference evidence="2" key="1">
    <citation type="submission" date="2016-12" db="EMBL/GenBank/DDBJ databases">
        <authorList>
            <person name="Varghese N."/>
            <person name="Submissions S."/>
        </authorList>
    </citation>
    <scope>NUCLEOTIDE SEQUENCE [LARGE SCALE GENOMIC DNA]</scope>
    <source>
        <strain evidence="2">DSM 18830</strain>
    </source>
</reference>